<accession>A0A6B0SSA6</accession>
<proteinExistence type="predicted"/>
<keyword evidence="3 5" id="KW-1133">Transmembrane helix</keyword>
<comment type="subcellular location">
    <subcellularLocation>
        <location evidence="1">Endomembrane system</location>
        <topology evidence="1">Multi-pass membrane protein</topology>
    </subcellularLocation>
</comment>
<evidence type="ECO:0000256" key="1">
    <source>
        <dbReference type="ARBA" id="ARBA00004127"/>
    </source>
</evidence>
<organism evidence="7 8">
    <name type="scientific">Halobacterium bonnevillei</name>
    <dbReference type="NCBI Taxonomy" id="2692200"/>
    <lineage>
        <taxon>Archaea</taxon>
        <taxon>Methanobacteriati</taxon>
        <taxon>Methanobacteriota</taxon>
        <taxon>Stenosarchaea group</taxon>
        <taxon>Halobacteria</taxon>
        <taxon>Halobacteriales</taxon>
        <taxon>Halobacteriaceae</taxon>
        <taxon>Halobacterium</taxon>
    </lineage>
</organism>
<dbReference type="EMBL" id="WUUU01000167">
    <property type="protein sequence ID" value="MXR21902.1"/>
    <property type="molecule type" value="Genomic_DNA"/>
</dbReference>
<reference evidence="7 8" key="1">
    <citation type="submission" date="2019-12" db="EMBL/GenBank/DDBJ databases">
        <title>Isolation and characterization of three novel carbon monoxide-oxidizing members of Halobacteria from salione crusts and soils.</title>
        <authorList>
            <person name="Myers M.R."/>
            <person name="King G.M."/>
        </authorList>
    </citation>
    <scope>NUCLEOTIDE SEQUENCE [LARGE SCALE GENOMIC DNA]</scope>
    <source>
        <strain evidence="7 8">PCN9</strain>
    </source>
</reference>
<dbReference type="Proteomes" id="UP000471521">
    <property type="component" value="Unassembled WGS sequence"/>
</dbReference>
<dbReference type="GO" id="GO:0012505">
    <property type="term" value="C:endomembrane system"/>
    <property type="evidence" value="ECO:0007669"/>
    <property type="project" value="UniProtKB-SubCell"/>
</dbReference>
<feature type="transmembrane region" description="Helical" evidence="5">
    <location>
        <begin position="235"/>
        <end position="262"/>
    </location>
</feature>
<feature type="transmembrane region" description="Helical" evidence="5">
    <location>
        <begin position="21"/>
        <end position="47"/>
    </location>
</feature>
<dbReference type="PANTHER" id="PTHR39535:SF2">
    <property type="entry name" value="HTTM DOMAIN-CONTAINING PROTEIN"/>
    <property type="match status" value="1"/>
</dbReference>
<sequence>MVRRVRTAVSRRLGVDARALAAFRAALAALVLADIFLRARFLTAFYTDAGVLPRSLLYEQYGALSRLSLHALSGAAWVQGLLFGLAVVTALSMLVGYRTTLATLLSGVLLTSLHYRNPLVLNSGDTLLRMLFLWGVFLPLGRRWSVDALHASTTEASGGSGVDRTARNRVVSVATAGVLLQVVVVYATNAVLKLRGDRWLSGDATRHVLELDMFTVRLGDVLAQYPTLLTAFDRLWLGMLVGSVLLVALTGWVRAAFAGLFAAVHLGMLASMQLGLFPLVSVAALVPFLPAAVWDELPGWRAIPGLRDRPVSRSVSALASGLPDVGLPDSATIRAAARWKRRVLPPLLAVLLVGVLAWNAATVGIVAVPDAAPVDDSPDPRWGMFAPTPAATDYWVVAPGTLDSGDSVDAFRGGEVTWTEPPDVARSYPSARWRKYVSNLRSAQDDSVAGGFADYLCTRHESEDPMVSVSVFVVEQPVRGENTASTERVELAATNCSSP</sequence>
<keyword evidence="4 5" id="KW-0472">Membrane</keyword>
<dbReference type="PANTHER" id="PTHR39535">
    <property type="entry name" value="SPORULATION-DELAYING PROTEIN SDPB"/>
    <property type="match status" value="1"/>
</dbReference>
<dbReference type="InterPro" id="IPR052964">
    <property type="entry name" value="Sporulation_signal_mat"/>
</dbReference>
<name>A0A6B0SSA6_9EURY</name>
<evidence type="ECO:0000256" key="3">
    <source>
        <dbReference type="ARBA" id="ARBA00022989"/>
    </source>
</evidence>
<feature type="transmembrane region" description="Helical" evidence="5">
    <location>
        <begin position="67"/>
        <end position="88"/>
    </location>
</feature>
<gene>
    <name evidence="7" type="ORF">GRX66_15295</name>
</gene>
<protein>
    <submittedName>
        <fullName evidence="7">HTTM domain-containing protein</fullName>
    </submittedName>
</protein>
<evidence type="ECO:0000256" key="4">
    <source>
        <dbReference type="ARBA" id="ARBA00023136"/>
    </source>
</evidence>
<feature type="domain" description="HTTM-like" evidence="6">
    <location>
        <begin position="12"/>
        <end position="293"/>
    </location>
</feature>
<feature type="transmembrane region" description="Helical" evidence="5">
    <location>
        <begin position="274"/>
        <end position="294"/>
    </location>
</feature>
<keyword evidence="8" id="KW-1185">Reference proteome</keyword>
<dbReference type="SMART" id="SM00752">
    <property type="entry name" value="HTTM"/>
    <property type="match status" value="1"/>
</dbReference>
<evidence type="ECO:0000313" key="8">
    <source>
        <dbReference type="Proteomes" id="UP000471521"/>
    </source>
</evidence>
<evidence type="ECO:0000313" key="7">
    <source>
        <dbReference type="EMBL" id="MXR21902.1"/>
    </source>
</evidence>
<evidence type="ECO:0000256" key="2">
    <source>
        <dbReference type="ARBA" id="ARBA00022692"/>
    </source>
</evidence>
<comment type="caution">
    <text evidence="7">The sequence shown here is derived from an EMBL/GenBank/DDBJ whole genome shotgun (WGS) entry which is preliminary data.</text>
</comment>
<feature type="transmembrane region" description="Helical" evidence="5">
    <location>
        <begin position="170"/>
        <end position="192"/>
    </location>
</feature>
<dbReference type="InterPro" id="IPR011020">
    <property type="entry name" value="HTTM-like"/>
</dbReference>
<keyword evidence="2 5" id="KW-0812">Transmembrane</keyword>
<dbReference type="AlphaFoldDB" id="A0A6B0SSA6"/>
<evidence type="ECO:0000259" key="6">
    <source>
        <dbReference type="SMART" id="SM00752"/>
    </source>
</evidence>
<evidence type="ECO:0000256" key="5">
    <source>
        <dbReference type="SAM" id="Phobius"/>
    </source>
</evidence>
<feature type="transmembrane region" description="Helical" evidence="5">
    <location>
        <begin position="127"/>
        <end position="144"/>
    </location>
</feature>
<feature type="transmembrane region" description="Helical" evidence="5">
    <location>
        <begin position="347"/>
        <end position="368"/>
    </location>
</feature>